<accession>A0ABS5RUV0</accession>
<dbReference type="PANTHER" id="PTHR36505">
    <property type="entry name" value="BLR1072 PROTEIN"/>
    <property type="match status" value="1"/>
</dbReference>
<comment type="caution">
    <text evidence="2">The sequence shown here is derived from an EMBL/GenBank/DDBJ whole genome shotgun (WGS) entry which is preliminary data.</text>
</comment>
<sequence length="138" mass="15101">MSDFIPPATRIGSADTDISTDETPSLIAASKVEGTWVFDRKGDKLGSIYDVMIDKRSGKVAYAVLSLGGFLGLGSDYFPIPWNTLTYDVQEGGYVVAFERDRFSGAPSYSAADEPGWMERGYARRIDDHYGTAIARGR</sequence>
<dbReference type="RefSeq" id="WP_213984498.1">
    <property type="nucleotide sequence ID" value="NZ_JAFMNX010000002.1"/>
</dbReference>
<dbReference type="InterPro" id="IPR011033">
    <property type="entry name" value="PRC_barrel-like_sf"/>
</dbReference>
<name>A0ABS5RUV0_9HYPH</name>
<evidence type="ECO:0000313" key="3">
    <source>
        <dbReference type="Proteomes" id="UP001297272"/>
    </source>
</evidence>
<dbReference type="SUPFAM" id="SSF50346">
    <property type="entry name" value="PRC-barrel domain"/>
    <property type="match status" value="1"/>
</dbReference>
<gene>
    <name evidence="2" type="ORF">JYU29_09110</name>
</gene>
<dbReference type="InterPro" id="IPR027275">
    <property type="entry name" value="PRC-brl_dom"/>
</dbReference>
<dbReference type="PANTHER" id="PTHR36505:SF1">
    <property type="entry name" value="BLR1072 PROTEIN"/>
    <property type="match status" value="1"/>
</dbReference>
<reference evidence="2 3" key="1">
    <citation type="submission" date="2021-03" db="EMBL/GenBank/DDBJ databases">
        <title>Tianweitania aestuarii sp. nov., isolated from a tidal flat.</title>
        <authorList>
            <person name="Park S."/>
            <person name="Yoon J.-H."/>
        </authorList>
    </citation>
    <scope>NUCLEOTIDE SEQUENCE [LARGE SCALE GENOMIC DNA]</scope>
    <source>
        <strain evidence="2 3">BSSL-BM11</strain>
    </source>
</reference>
<dbReference type="Pfam" id="PF05239">
    <property type="entry name" value="PRC"/>
    <property type="match status" value="1"/>
</dbReference>
<evidence type="ECO:0000259" key="1">
    <source>
        <dbReference type="Pfam" id="PF05239"/>
    </source>
</evidence>
<protein>
    <submittedName>
        <fullName evidence="2">PRC-barrel domain-containing protein</fullName>
    </submittedName>
</protein>
<organism evidence="2 3">
    <name type="scientific">Tianweitania aestuarii</name>
    <dbReference type="NCBI Taxonomy" id="2814886"/>
    <lineage>
        <taxon>Bacteria</taxon>
        <taxon>Pseudomonadati</taxon>
        <taxon>Pseudomonadota</taxon>
        <taxon>Alphaproteobacteria</taxon>
        <taxon>Hyphomicrobiales</taxon>
        <taxon>Phyllobacteriaceae</taxon>
        <taxon>Tianweitania</taxon>
    </lineage>
</organism>
<proteinExistence type="predicted"/>
<feature type="domain" description="PRC-barrel" evidence="1">
    <location>
        <begin position="27"/>
        <end position="97"/>
    </location>
</feature>
<evidence type="ECO:0000313" key="2">
    <source>
        <dbReference type="EMBL" id="MBS9720843.1"/>
    </source>
</evidence>
<keyword evidence="3" id="KW-1185">Reference proteome</keyword>
<dbReference type="Gene3D" id="2.30.30.240">
    <property type="entry name" value="PRC-barrel domain"/>
    <property type="match status" value="1"/>
</dbReference>
<dbReference type="Proteomes" id="UP001297272">
    <property type="component" value="Unassembled WGS sequence"/>
</dbReference>
<dbReference type="EMBL" id="JAFMNX010000002">
    <property type="protein sequence ID" value="MBS9720843.1"/>
    <property type="molecule type" value="Genomic_DNA"/>
</dbReference>